<sequence>MIKYILVFLFVSLLIQPLQAQELTSRRTQADRLFERAEYFKSLDLYLKLAEADKPQPSVIERVADCYRLMNNYEQAEEWYARAAAMKGVKPISIYYYAEVLLRDKKFEKAKEQYKRYFAGGPKDQLDFKLAACDSAVAWSSRVGNYKVTNEKKMNSIYGDWGVSYLNTDRLIYTSDRSTGDYKGDKGIYYRTGNEWLKLFKYDVAHNETEEIAFDNTGDINLSKDYHTGPMAVNATGDTAYITVTTRLSTGDLPDIKTPFDQHLYIRRLELIMATKAGNGKWGNFKRFPYNNVNAYSIGHAALSKNGQILYFTSDMPGGFGKTDIWYSEKTSDGKWGKPVNCGNTINTPADEAFPSIGGDGKLYFSSRGLPGMGGYDIFSAKGSGAIWSTPVNLKYPLNSTSDDFCFVSIDGRTGYLSSDRQGGQGSDDIYSFIYTGHDNPEKPIAAIKPPNTIPATNKAAVGVPAPGEGLANATPTISSGNVPTRLITLQGKIFESTSRQPIDSVTVLLKNAHGETIGGGMALKNQMFSFPVTSGQDYLVEARRVGYYPSTQRISTAGMDASGNKVVTVNLNLTIEHLEIGKTFIIRNIYYDLNRANIRPDAMVELDKLVAIMRENPTMRIELSSHTDSRGSDYYNMLLSYARAISAVAYLKRHGIAENRMVAIGYGETRLLNQCANGVPCSEEDHQFNRRTEIKVIGGTFTR</sequence>
<reference evidence="6 7" key="1">
    <citation type="submission" date="2020-10" db="EMBL/GenBank/DDBJ databases">
        <title>Mucilaginibacter mali sp. nov., isolated from rhizosphere soil of apple orchard.</title>
        <authorList>
            <person name="Lee J.-S."/>
            <person name="Kim H.S."/>
            <person name="Kim J.-S."/>
        </authorList>
    </citation>
    <scope>NUCLEOTIDE SEQUENCE [LARGE SCALE GENOMIC DNA]</scope>
    <source>
        <strain evidence="6 7">KCTC 23157</strain>
    </source>
</reference>
<dbReference type="SUPFAM" id="SSF48452">
    <property type="entry name" value="TPR-like"/>
    <property type="match status" value="1"/>
</dbReference>
<evidence type="ECO:0000256" key="4">
    <source>
        <dbReference type="PROSITE-ProRule" id="PRU00473"/>
    </source>
</evidence>
<dbReference type="Gene3D" id="3.30.1330.60">
    <property type="entry name" value="OmpA-like domain"/>
    <property type="match status" value="1"/>
</dbReference>
<protein>
    <submittedName>
        <fullName evidence="6">OmpA family protein</fullName>
    </submittedName>
</protein>
<proteinExistence type="predicted"/>
<evidence type="ECO:0000256" key="3">
    <source>
        <dbReference type="ARBA" id="ARBA00023237"/>
    </source>
</evidence>
<dbReference type="InterPro" id="IPR011990">
    <property type="entry name" value="TPR-like_helical_dom_sf"/>
</dbReference>
<feature type="domain" description="OmpA-like" evidence="5">
    <location>
        <begin position="577"/>
        <end position="701"/>
    </location>
</feature>
<dbReference type="SUPFAM" id="SSF82171">
    <property type="entry name" value="DPP6 N-terminal domain-like"/>
    <property type="match status" value="1"/>
</dbReference>
<evidence type="ECO:0000313" key="6">
    <source>
        <dbReference type="EMBL" id="MBE9665084.1"/>
    </source>
</evidence>
<evidence type="ECO:0000259" key="5">
    <source>
        <dbReference type="PROSITE" id="PS51123"/>
    </source>
</evidence>
<keyword evidence="3" id="KW-0998">Cell outer membrane</keyword>
<dbReference type="Pfam" id="PF00691">
    <property type="entry name" value="OmpA"/>
    <property type="match status" value="1"/>
</dbReference>
<comment type="caution">
    <text evidence="6">The sequence shown here is derived from an EMBL/GenBank/DDBJ whole genome shotgun (WGS) entry which is preliminary data.</text>
</comment>
<evidence type="ECO:0000256" key="1">
    <source>
        <dbReference type="ARBA" id="ARBA00004442"/>
    </source>
</evidence>
<dbReference type="PROSITE" id="PS51123">
    <property type="entry name" value="OMPA_2"/>
    <property type="match status" value="1"/>
</dbReference>
<dbReference type="InterPro" id="IPR011659">
    <property type="entry name" value="WD40"/>
</dbReference>
<dbReference type="RefSeq" id="WP_194104498.1">
    <property type="nucleotide sequence ID" value="NZ_JADFFM010000001.1"/>
</dbReference>
<name>A0ABR9XCF8_9SPHI</name>
<dbReference type="PANTHER" id="PTHR30329:SF21">
    <property type="entry name" value="LIPOPROTEIN YIAD-RELATED"/>
    <property type="match status" value="1"/>
</dbReference>
<dbReference type="Proteomes" id="UP000632774">
    <property type="component" value="Unassembled WGS sequence"/>
</dbReference>
<dbReference type="InterPro" id="IPR006665">
    <property type="entry name" value="OmpA-like"/>
</dbReference>
<gene>
    <name evidence="6" type="ORF">IRJ18_01840</name>
</gene>
<dbReference type="InterPro" id="IPR036737">
    <property type="entry name" value="OmpA-like_sf"/>
</dbReference>
<dbReference type="PRINTS" id="PR01021">
    <property type="entry name" value="OMPADOMAIN"/>
</dbReference>
<comment type="subcellular location">
    <subcellularLocation>
        <location evidence="1">Cell outer membrane</location>
    </subcellularLocation>
</comment>
<dbReference type="EMBL" id="JADFFM010000001">
    <property type="protein sequence ID" value="MBE9665084.1"/>
    <property type="molecule type" value="Genomic_DNA"/>
</dbReference>
<dbReference type="PANTHER" id="PTHR30329">
    <property type="entry name" value="STATOR ELEMENT OF FLAGELLAR MOTOR COMPLEX"/>
    <property type="match status" value="1"/>
</dbReference>
<organism evidence="6 7">
    <name type="scientific">Mucilaginibacter boryungensis</name>
    <dbReference type="NCBI Taxonomy" id="768480"/>
    <lineage>
        <taxon>Bacteria</taxon>
        <taxon>Pseudomonadati</taxon>
        <taxon>Bacteroidota</taxon>
        <taxon>Sphingobacteriia</taxon>
        <taxon>Sphingobacteriales</taxon>
        <taxon>Sphingobacteriaceae</taxon>
        <taxon>Mucilaginibacter</taxon>
    </lineage>
</organism>
<dbReference type="Gene3D" id="1.25.40.10">
    <property type="entry name" value="Tetratricopeptide repeat domain"/>
    <property type="match status" value="1"/>
</dbReference>
<keyword evidence="2 4" id="KW-0472">Membrane</keyword>
<evidence type="ECO:0000256" key="2">
    <source>
        <dbReference type="ARBA" id="ARBA00023136"/>
    </source>
</evidence>
<evidence type="ECO:0000313" key="7">
    <source>
        <dbReference type="Proteomes" id="UP000632774"/>
    </source>
</evidence>
<dbReference type="CDD" id="cd07185">
    <property type="entry name" value="OmpA_C-like"/>
    <property type="match status" value="1"/>
</dbReference>
<dbReference type="Pfam" id="PF07676">
    <property type="entry name" value="PD40"/>
    <property type="match status" value="2"/>
</dbReference>
<keyword evidence="7" id="KW-1185">Reference proteome</keyword>
<dbReference type="InterPro" id="IPR006664">
    <property type="entry name" value="OMP_bac"/>
</dbReference>
<accession>A0ABR9XCF8</accession>
<dbReference type="InterPro" id="IPR050330">
    <property type="entry name" value="Bact_OuterMem_StrucFunc"/>
</dbReference>
<dbReference type="SUPFAM" id="SSF103088">
    <property type="entry name" value="OmpA-like"/>
    <property type="match status" value="1"/>
</dbReference>